<comment type="caution">
    <text evidence="1">The sequence shown here is derived from an EMBL/GenBank/DDBJ whole genome shotgun (WGS) entry which is preliminary data.</text>
</comment>
<evidence type="ECO:0000313" key="1">
    <source>
        <dbReference type="EMBL" id="KAB0243990.1"/>
    </source>
</evidence>
<dbReference type="AlphaFoldDB" id="A0A5J5M2I2"/>
<reference evidence="2" key="1">
    <citation type="submission" date="2019-04" db="EMBL/GenBank/DDBJ databases">
        <title>Microviridin 1777: A Toxic Chymotrypsin Inhibitor Discovered by a Metabologenomic Approach.</title>
        <authorList>
            <person name="Sieber S."/>
            <person name="Grendelmeier S.M."/>
            <person name="Harris L.A."/>
            <person name="Mitchell D.A."/>
            <person name="Gademann K."/>
        </authorList>
    </citation>
    <scope>NUCLEOTIDE SEQUENCE [LARGE SCALE GENOMIC DNA]</scope>
    <source>
        <strain evidence="2">EAWAG127a</strain>
    </source>
</reference>
<protein>
    <submittedName>
        <fullName evidence="1">Uncharacterized protein</fullName>
    </submittedName>
</protein>
<dbReference type="Proteomes" id="UP000325636">
    <property type="component" value="Unassembled WGS sequence"/>
</dbReference>
<organism evidence="1 2">
    <name type="scientific">Microcystis aeruginosa EAWAG127a</name>
    <dbReference type="NCBI Taxonomy" id="2529855"/>
    <lineage>
        <taxon>Bacteria</taxon>
        <taxon>Bacillati</taxon>
        <taxon>Cyanobacteriota</taxon>
        <taxon>Cyanophyceae</taxon>
        <taxon>Oscillatoriophycideae</taxon>
        <taxon>Chroococcales</taxon>
        <taxon>Microcystaceae</taxon>
        <taxon>Microcystis</taxon>
    </lineage>
</organism>
<accession>A0A5J5M2I2</accession>
<evidence type="ECO:0000313" key="2">
    <source>
        <dbReference type="Proteomes" id="UP000325636"/>
    </source>
</evidence>
<name>A0A5J5M2I2_MICAE</name>
<proteinExistence type="predicted"/>
<dbReference type="RefSeq" id="WP_150974971.1">
    <property type="nucleotide sequence ID" value="NZ_SRLN01000002.1"/>
</dbReference>
<sequence length="79" mass="9061">MLKVPRERTNRLILEAANQLWETGEKITERAVATVTGMARTTINRCREFLDEILATFTIKDSYSKCGQAENPYLRPTQT</sequence>
<dbReference type="EMBL" id="SRLN01000002">
    <property type="protein sequence ID" value="KAB0243990.1"/>
    <property type="molecule type" value="Genomic_DNA"/>
</dbReference>
<gene>
    <name evidence="1" type="ORF">EZJ55_00135</name>
</gene>